<evidence type="ECO:0008006" key="4">
    <source>
        <dbReference type="Google" id="ProtNLM"/>
    </source>
</evidence>
<dbReference type="EMBL" id="WJBU01000011">
    <property type="protein sequence ID" value="MRD48228.1"/>
    <property type="molecule type" value="Genomic_DNA"/>
</dbReference>
<comment type="caution">
    <text evidence="2">The sequence shown here is derived from an EMBL/GenBank/DDBJ whole genome shotgun (WGS) entry which is preliminary data.</text>
</comment>
<sequence>MRVALVAVWVAAAGLSGCANVNSIYRPLGLGDGGSAVAVDAKQRAIFASNRKDAAQTAKGLEYIETRVTCPEPSPDALSAYSASGGLTALIESASGAPSQASRAQAAFAAGEASASIGLRTQSIQLLRDGLFSNCLAYMNSAVSGEQFYELQRRSQNFTLGLLAIEQLTGAVKADQAALGTNSSAATGSDNTDKEAAAVATAQENQNDAKTRQAEAALAMKQAQQALADERRKLDDAKKKLAGLTAPDEATKKAAEDEVASLTESVKQKQADVESKRVAVDTADRAVVNANAQVRLAQESLLAAQMRVRAAASGSAQLLSAGGTRAAVTDKVATAVTDIVKAVLESGSDEACWTMLTRLSGLDERQLNEGNALLRLFNARCGVVAQKALAQNVLNKLNTERKVPSPELKRAVPQINQLITQ</sequence>
<name>A0A844B0J2_9BURK</name>
<dbReference type="Proteomes" id="UP000487350">
    <property type="component" value="Unassembled WGS sequence"/>
</dbReference>
<evidence type="ECO:0000313" key="2">
    <source>
        <dbReference type="EMBL" id="MRD48228.1"/>
    </source>
</evidence>
<protein>
    <recommendedName>
        <fullName evidence="4">Lipoprotein</fullName>
    </recommendedName>
</protein>
<keyword evidence="3" id="KW-1185">Reference proteome</keyword>
<evidence type="ECO:0000313" key="3">
    <source>
        <dbReference type="Proteomes" id="UP000487350"/>
    </source>
</evidence>
<proteinExistence type="predicted"/>
<keyword evidence="1" id="KW-0175">Coiled coil</keyword>
<dbReference type="OrthoDB" id="6881845at2"/>
<organism evidence="2 3">
    <name type="scientific">Caenimonas koreensis DSM 17982</name>
    <dbReference type="NCBI Taxonomy" id="1121255"/>
    <lineage>
        <taxon>Bacteria</taxon>
        <taxon>Pseudomonadati</taxon>
        <taxon>Pseudomonadota</taxon>
        <taxon>Betaproteobacteria</taxon>
        <taxon>Burkholderiales</taxon>
        <taxon>Comamonadaceae</taxon>
        <taxon>Caenimonas</taxon>
    </lineage>
</organism>
<reference evidence="2 3" key="1">
    <citation type="submission" date="2019-11" db="EMBL/GenBank/DDBJ databases">
        <title>Caenimonas koreensis gen. nov., sp. nov., isolated from activated sludge.</title>
        <authorList>
            <person name="Seung H.R."/>
        </authorList>
    </citation>
    <scope>NUCLEOTIDE SEQUENCE [LARGE SCALE GENOMIC DNA]</scope>
    <source>
        <strain evidence="2 3">EMB320</strain>
    </source>
</reference>
<gene>
    <name evidence="2" type="ORF">GHT07_13140</name>
</gene>
<dbReference type="RefSeq" id="WP_153585539.1">
    <property type="nucleotide sequence ID" value="NZ_WJBU01000011.1"/>
</dbReference>
<dbReference type="AlphaFoldDB" id="A0A844B0J2"/>
<feature type="coiled-coil region" evidence="1">
    <location>
        <begin position="213"/>
        <end position="272"/>
    </location>
</feature>
<accession>A0A844B0J2</accession>
<dbReference type="PROSITE" id="PS51257">
    <property type="entry name" value="PROKAR_LIPOPROTEIN"/>
    <property type="match status" value="1"/>
</dbReference>
<evidence type="ECO:0000256" key="1">
    <source>
        <dbReference type="SAM" id="Coils"/>
    </source>
</evidence>